<feature type="transmembrane region" description="Helical" evidence="1">
    <location>
        <begin position="263"/>
        <end position="281"/>
    </location>
</feature>
<dbReference type="VEuPathDB" id="FungiDB:Bcin14g01370"/>
<protein>
    <submittedName>
        <fullName evidence="3">Uncharacterized protein</fullName>
    </submittedName>
</protein>
<accession>A0A384K271</accession>
<dbReference type="EMBL" id="CP009818">
    <property type="protein sequence ID" value="ATZ56930.1"/>
    <property type="molecule type" value="Genomic_DNA"/>
</dbReference>
<gene>
    <name evidence="3" type="ORF">BCIN_14g01370</name>
</gene>
<feature type="transmembrane region" description="Helical" evidence="1">
    <location>
        <begin position="287"/>
        <end position="309"/>
    </location>
</feature>
<keyword evidence="1" id="KW-0812">Transmembrane</keyword>
<dbReference type="PANTHER" id="PTHR35043">
    <property type="entry name" value="TRANSCRIPTION FACTOR DOMAIN-CONTAINING PROTEIN"/>
    <property type="match status" value="1"/>
</dbReference>
<sequence length="495" mass="55209">MFSLMVTYSLFSHMGATNAYTTFDTTCAIPAKSTNYVSPPNSRGTLNILWTCLFTIIICTWAIQHPNVPQQRASRDSGLKDDIKWRIRHFSTNLKWMIATILAPEILLAKAWSDLDVARKQLEKFKAWAADDDVEWTLTHTLFANMGGFVIRSNPASSENNDIEAKPSVALDILAVQTPHSPSTEASTPLMESSTGCVSPDANEASIRVNVSDSGAATPAPIDYPNPYHLTAKQILSLRRCEHIRLPNITLEEINDKSKNDTLIRIIATAQFLWIVAQIIVRAIKGLVIAQLELAVIAFSTCAFLVYILNWSKPKAVSIPFTILSYEGPIPTPLLEFMNKDLDRASMLSIILNTHAAPLISGAPIPNDTIYPSADEEEAWLIGFEFGSIVFGCIHVAAWNFTFPTRIEQILWWSTSIWCTVFVLIYTLIPYCGMICFGDFRRIATPRKLSWGAAPLFLLYALARCFLIVEIFRSLCFLPPDAFIATVMENVPFFG</sequence>
<dbReference type="KEGG" id="bfu:BCIN_14g01370"/>
<organism evidence="3 4">
    <name type="scientific">Botryotinia fuckeliana (strain B05.10)</name>
    <name type="common">Noble rot fungus</name>
    <name type="synonym">Botrytis cinerea</name>
    <dbReference type="NCBI Taxonomy" id="332648"/>
    <lineage>
        <taxon>Eukaryota</taxon>
        <taxon>Fungi</taxon>
        <taxon>Dikarya</taxon>
        <taxon>Ascomycota</taxon>
        <taxon>Pezizomycotina</taxon>
        <taxon>Leotiomycetes</taxon>
        <taxon>Helotiales</taxon>
        <taxon>Sclerotiniaceae</taxon>
        <taxon>Botrytis</taxon>
    </lineage>
</organism>
<feature type="transmembrane region" description="Helical" evidence="1">
    <location>
        <begin position="44"/>
        <end position="63"/>
    </location>
</feature>
<reference evidence="3 4" key="3">
    <citation type="journal article" date="2017" name="Mol. Plant Pathol.">
        <title>A gapless genome sequence of the fungus Botrytis cinerea.</title>
        <authorList>
            <person name="Van Kan J.A."/>
            <person name="Stassen J.H."/>
            <person name="Mosbach A."/>
            <person name="Van Der Lee T.A."/>
            <person name="Faino L."/>
            <person name="Farmer A.D."/>
            <person name="Papasotiriou D.G."/>
            <person name="Zhou S."/>
            <person name="Seidl M.F."/>
            <person name="Cottam E."/>
            <person name="Edel D."/>
            <person name="Hahn M."/>
            <person name="Schwartz D.C."/>
            <person name="Dietrich R.A."/>
            <person name="Widdison S."/>
            <person name="Scalliet G."/>
        </authorList>
    </citation>
    <scope>NUCLEOTIDE SEQUENCE [LARGE SCALE GENOMIC DNA]</scope>
    <source>
        <strain evidence="3 4">B05.10</strain>
    </source>
</reference>
<proteinExistence type="predicted"/>
<evidence type="ECO:0000313" key="4">
    <source>
        <dbReference type="Proteomes" id="UP000001798"/>
    </source>
</evidence>
<name>A0A384K271_BOTFB</name>
<keyword evidence="4" id="KW-1185">Reference proteome</keyword>
<feature type="signal peptide" evidence="2">
    <location>
        <begin position="1"/>
        <end position="19"/>
    </location>
</feature>
<evidence type="ECO:0000256" key="1">
    <source>
        <dbReference type="SAM" id="Phobius"/>
    </source>
</evidence>
<feature type="transmembrane region" description="Helical" evidence="1">
    <location>
        <begin position="449"/>
        <end position="469"/>
    </location>
</feature>
<dbReference type="PANTHER" id="PTHR35043:SF7">
    <property type="entry name" value="TRANSCRIPTION FACTOR DOMAIN-CONTAINING PROTEIN"/>
    <property type="match status" value="1"/>
</dbReference>
<keyword evidence="1" id="KW-0472">Membrane</keyword>
<dbReference type="RefSeq" id="XP_024552832.1">
    <property type="nucleotide sequence ID" value="XM_024697018.1"/>
</dbReference>
<reference evidence="3 4" key="2">
    <citation type="journal article" date="2012" name="Eukaryot. Cell">
        <title>Genome update of Botrytis cinerea strains B05.10 and T4.</title>
        <authorList>
            <person name="Staats M."/>
            <person name="van Kan J.A."/>
        </authorList>
    </citation>
    <scope>NUCLEOTIDE SEQUENCE [LARGE SCALE GENOMIC DNA]</scope>
    <source>
        <strain evidence="3 4">B05.10</strain>
    </source>
</reference>
<evidence type="ECO:0000313" key="3">
    <source>
        <dbReference type="EMBL" id="ATZ56930.1"/>
    </source>
</evidence>
<dbReference type="OrthoDB" id="3061561at2759"/>
<feature type="transmembrane region" description="Helical" evidence="1">
    <location>
        <begin position="410"/>
        <end position="437"/>
    </location>
</feature>
<dbReference type="AlphaFoldDB" id="A0A384K271"/>
<dbReference type="GeneID" id="5433372"/>
<dbReference type="Proteomes" id="UP000001798">
    <property type="component" value="Chromosome 14"/>
</dbReference>
<feature type="transmembrane region" description="Helical" evidence="1">
    <location>
        <begin position="379"/>
        <end position="398"/>
    </location>
</feature>
<evidence type="ECO:0000256" key="2">
    <source>
        <dbReference type="SAM" id="SignalP"/>
    </source>
</evidence>
<feature type="chain" id="PRO_5017045857" evidence="2">
    <location>
        <begin position="20"/>
        <end position="495"/>
    </location>
</feature>
<keyword evidence="1" id="KW-1133">Transmembrane helix</keyword>
<reference evidence="3 4" key="1">
    <citation type="journal article" date="2011" name="PLoS Genet.">
        <title>Genomic analysis of the necrotrophic fungal pathogens Sclerotinia sclerotiorum and Botrytis cinerea.</title>
        <authorList>
            <person name="Amselem J."/>
            <person name="Cuomo C.A."/>
            <person name="van Kan J.A."/>
            <person name="Viaud M."/>
            <person name="Benito E.P."/>
            <person name="Couloux A."/>
            <person name="Coutinho P.M."/>
            <person name="de Vries R.P."/>
            <person name="Dyer P.S."/>
            <person name="Fillinger S."/>
            <person name="Fournier E."/>
            <person name="Gout L."/>
            <person name="Hahn M."/>
            <person name="Kohn L."/>
            <person name="Lapalu N."/>
            <person name="Plummer K.M."/>
            <person name="Pradier J.M."/>
            <person name="Quevillon E."/>
            <person name="Sharon A."/>
            <person name="Simon A."/>
            <person name="ten Have A."/>
            <person name="Tudzynski B."/>
            <person name="Tudzynski P."/>
            <person name="Wincker P."/>
            <person name="Andrew M."/>
            <person name="Anthouard V."/>
            <person name="Beever R.E."/>
            <person name="Beffa R."/>
            <person name="Benoit I."/>
            <person name="Bouzid O."/>
            <person name="Brault B."/>
            <person name="Chen Z."/>
            <person name="Choquer M."/>
            <person name="Collemare J."/>
            <person name="Cotton P."/>
            <person name="Danchin E.G."/>
            <person name="Da Silva C."/>
            <person name="Gautier A."/>
            <person name="Giraud C."/>
            <person name="Giraud T."/>
            <person name="Gonzalez C."/>
            <person name="Grossetete S."/>
            <person name="Guldener U."/>
            <person name="Henrissat B."/>
            <person name="Howlett B.J."/>
            <person name="Kodira C."/>
            <person name="Kretschmer M."/>
            <person name="Lappartient A."/>
            <person name="Leroch M."/>
            <person name="Levis C."/>
            <person name="Mauceli E."/>
            <person name="Neuveglise C."/>
            <person name="Oeser B."/>
            <person name="Pearson M."/>
            <person name="Poulain J."/>
            <person name="Poussereau N."/>
            <person name="Quesneville H."/>
            <person name="Rascle C."/>
            <person name="Schumacher J."/>
            <person name="Segurens B."/>
            <person name="Sexton A."/>
            <person name="Silva E."/>
            <person name="Sirven C."/>
            <person name="Soanes D.M."/>
            <person name="Talbot N.J."/>
            <person name="Templeton M."/>
            <person name="Yandava C."/>
            <person name="Yarden O."/>
            <person name="Zeng Q."/>
            <person name="Rollins J.A."/>
            <person name="Lebrun M.H."/>
            <person name="Dickman M."/>
        </authorList>
    </citation>
    <scope>NUCLEOTIDE SEQUENCE [LARGE SCALE GENOMIC DNA]</scope>
    <source>
        <strain evidence="3 4">B05.10</strain>
    </source>
</reference>
<keyword evidence="2" id="KW-0732">Signal</keyword>